<reference evidence="2 3" key="1">
    <citation type="submission" date="2015-11" db="EMBL/GenBank/DDBJ databases">
        <title>Draft genome sequences of new species of the genus Lactobacillus isolated from orchardgrass silage.</title>
        <authorList>
            <person name="Tohno M."/>
            <person name="Tanizawa Y."/>
            <person name="Arita M."/>
        </authorList>
    </citation>
    <scope>NUCLEOTIDE SEQUENCE [LARGE SCALE GENOMIC DNA]</scope>
    <source>
        <strain evidence="2 3">IWT140</strain>
    </source>
</reference>
<comment type="caution">
    <text evidence="2">The sequence shown here is derived from an EMBL/GenBank/DDBJ whole genome shotgun (WGS) entry which is preliminary data.</text>
</comment>
<proteinExistence type="predicted"/>
<dbReference type="InterPro" id="IPR024515">
    <property type="entry name" value="DUF3397"/>
</dbReference>
<name>A0A1Z5IPE3_9LACO</name>
<evidence type="ECO:0008006" key="4">
    <source>
        <dbReference type="Google" id="ProtNLM"/>
    </source>
</evidence>
<keyword evidence="1" id="KW-1133">Transmembrane helix</keyword>
<dbReference type="Pfam" id="PF11877">
    <property type="entry name" value="DUF3397"/>
    <property type="match status" value="1"/>
</dbReference>
<evidence type="ECO:0000256" key="1">
    <source>
        <dbReference type="SAM" id="Phobius"/>
    </source>
</evidence>
<accession>A0A1Z5IPE3</accession>
<sequence length="115" mass="13737">MNQIIVQIIILIAVLFILRLFRGFIPKRKRPKLHPIDCLPLLSLVFIWQLSRTWASPWFAFIIFIWMIISIGLTLWWGLSKGELLWNKFLLFYWRLTDILLLIAYLITVIIALLK</sequence>
<evidence type="ECO:0000313" key="2">
    <source>
        <dbReference type="EMBL" id="GAX03613.1"/>
    </source>
</evidence>
<dbReference type="RefSeq" id="WP_179211635.1">
    <property type="nucleotide sequence ID" value="NZ_BCMH01000007.1"/>
</dbReference>
<dbReference type="AlphaFoldDB" id="A0A1Z5IPE3"/>
<organism evidence="2 3">
    <name type="scientific">Secundilactobacillus pentosiphilus</name>
    <dbReference type="NCBI Taxonomy" id="1714682"/>
    <lineage>
        <taxon>Bacteria</taxon>
        <taxon>Bacillati</taxon>
        <taxon>Bacillota</taxon>
        <taxon>Bacilli</taxon>
        <taxon>Lactobacillales</taxon>
        <taxon>Lactobacillaceae</taxon>
        <taxon>Secundilactobacillus</taxon>
    </lineage>
</organism>
<evidence type="ECO:0000313" key="3">
    <source>
        <dbReference type="Proteomes" id="UP000198430"/>
    </source>
</evidence>
<feature type="transmembrane region" description="Helical" evidence="1">
    <location>
        <begin position="57"/>
        <end position="79"/>
    </location>
</feature>
<feature type="transmembrane region" description="Helical" evidence="1">
    <location>
        <begin position="6"/>
        <end position="21"/>
    </location>
</feature>
<keyword evidence="3" id="KW-1185">Reference proteome</keyword>
<gene>
    <name evidence="2" type="ORF">IWT140_01218</name>
</gene>
<dbReference type="EMBL" id="BCMH01000007">
    <property type="protein sequence ID" value="GAX03613.1"/>
    <property type="molecule type" value="Genomic_DNA"/>
</dbReference>
<feature type="transmembrane region" description="Helical" evidence="1">
    <location>
        <begin position="91"/>
        <end position="114"/>
    </location>
</feature>
<dbReference type="Proteomes" id="UP000198430">
    <property type="component" value="Unassembled WGS sequence"/>
</dbReference>
<protein>
    <recommendedName>
        <fullName evidence="4">Integral membrane protein</fullName>
    </recommendedName>
</protein>
<keyword evidence="1" id="KW-0472">Membrane</keyword>
<keyword evidence="1" id="KW-0812">Transmembrane</keyword>